<feature type="compositionally biased region" description="Low complexity" evidence="1">
    <location>
        <begin position="296"/>
        <end position="311"/>
    </location>
</feature>
<dbReference type="Proteomes" id="UP000070089">
    <property type="component" value="Unassembled WGS sequence"/>
</dbReference>
<evidence type="ECO:0000313" key="3">
    <source>
        <dbReference type="Proteomes" id="UP000070089"/>
    </source>
</evidence>
<gene>
    <name evidence="2" type="ORF">QR46_2472</name>
</gene>
<feature type="compositionally biased region" description="Polar residues" evidence="1">
    <location>
        <begin position="286"/>
        <end position="295"/>
    </location>
</feature>
<organism evidence="2 3">
    <name type="scientific">Giardia duodenalis assemblage B</name>
    <dbReference type="NCBI Taxonomy" id="1394984"/>
    <lineage>
        <taxon>Eukaryota</taxon>
        <taxon>Metamonada</taxon>
        <taxon>Diplomonadida</taxon>
        <taxon>Hexamitidae</taxon>
        <taxon>Giardiinae</taxon>
        <taxon>Giardia</taxon>
    </lineage>
</organism>
<accession>A0A132NU03</accession>
<comment type="caution">
    <text evidence="2">The sequence shown here is derived from an EMBL/GenBank/DDBJ whole genome shotgun (WGS) entry which is preliminary data.</text>
</comment>
<name>A0A132NU03_GIAIN</name>
<reference evidence="2 3" key="1">
    <citation type="journal article" date="2015" name="Mol. Biochem. Parasitol.">
        <title>Identification of polymorphic genes for use in assemblage B genotyping assays through comparative genomics of multiple assemblage B Giardia duodenalis isolates.</title>
        <authorList>
            <person name="Wielinga C."/>
            <person name="Thompson R.C."/>
            <person name="Monis P."/>
            <person name="Ryan U."/>
        </authorList>
    </citation>
    <scope>NUCLEOTIDE SEQUENCE [LARGE SCALE GENOMIC DNA]</scope>
    <source>
        <strain evidence="2 3">BAH15c1</strain>
    </source>
</reference>
<protein>
    <submittedName>
        <fullName evidence="2">Uncharacterized protein</fullName>
    </submittedName>
</protein>
<sequence>MAWQVPETTMYYSPLWIQKVTRELDTVSDGAFSTLNTRVKDQLVFERFLLSSTAHSLRSDAWEHLSKKLGETGSLQLLGNGAGEVDLLSLDNGCDTIKKVLTSTLYTTPVIVEIVSCVPYYLLGATLQTVDDPNLFVCIGDVRTRMLLRLQGAAHKGRFNAAFLVVGAKICVKRYKINSFQQQSLLWHRPDCSWIDACLTDCILMGGYNHWKVTSMLRNKDIASFLVDEHLLQINKLVKKCKQALKKGRAGSIATYQMIKNIAFQDIIAFHPVRITLQEFQARMLSSTTGSPNEESPTPSTFTDSSTCITD</sequence>
<dbReference type="AlphaFoldDB" id="A0A132NU03"/>
<feature type="region of interest" description="Disordered" evidence="1">
    <location>
        <begin position="286"/>
        <end position="311"/>
    </location>
</feature>
<dbReference type="VEuPathDB" id="GiardiaDB:QR46_2472"/>
<evidence type="ECO:0000256" key="1">
    <source>
        <dbReference type="SAM" id="MobiDB-lite"/>
    </source>
</evidence>
<dbReference type="EMBL" id="JXTI01000065">
    <property type="protein sequence ID" value="KWX13547.1"/>
    <property type="molecule type" value="Genomic_DNA"/>
</dbReference>
<proteinExistence type="predicted"/>
<evidence type="ECO:0000313" key="2">
    <source>
        <dbReference type="EMBL" id="KWX13547.1"/>
    </source>
</evidence>
<dbReference type="OrthoDB" id="10251752at2759"/>